<dbReference type="Pfam" id="PF03129">
    <property type="entry name" value="HGTP_anticodon"/>
    <property type="match status" value="1"/>
</dbReference>
<evidence type="ECO:0000313" key="12">
    <source>
        <dbReference type="Proteomes" id="UP000179010"/>
    </source>
</evidence>
<reference evidence="11 12" key="1">
    <citation type="journal article" date="2016" name="Nat. Commun.">
        <title>Thousands of microbial genomes shed light on interconnected biogeochemical processes in an aquifer system.</title>
        <authorList>
            <person name="Anantharaman K."/>
            <person name="Brown C.T."/>
            <person name="Hug L.A."/>
            <person name="Sharon I."/>
            <person name="Castelle C.J."/>
            <person name="Probst A.J."/>
            <person name="Thomas B.C."/>
            <person name="Singh A."/>
            <person name="Wilkins M.J."/>
            <person name="Karaoz U."/>
            <person name="Brodie E.L."/>
            <person name="Williams K.H."/>
            <person name="Hubbard S.S."/>
            <person name="Banfield J.F."/>
        </authorList>
    </citation>
    <scope>NUCLEOTIDE SEQUENCE [LARGE SCALE GENOMIC DNA]</scope>
</reference>
<dbReference type="InterPro" id="IPR036621">
    <property type="entry name" value="Anticodon-bd_dom_sf"/>
</dbReference>
<evidence type="ECO:0000256" key="1">
    <source>
        <dbReference type="ARBA" id="ARBA00012831"/>
    </source>
</evidence>
<dbReference type="Pfam" id="PF00587">
    <property type="entry name" value="tRNA-synt_2b"/>
    <property type="match status" value="1"/>
</dbReference>
<dbReference type="PRINTS" id="PR01046">
    <property type="entry name" value="TRNASYNTHPRO"/>
</dbReference>
<evidence type="ECO:0000256" key="4">
    <source>
        <dbReference type="ARBA" id="ARBA00022741"/>
    </source>
</evidence>
<accession>A0A1F4PPU8</accession>
<dbReference type="STRING" id="1798539.A2994_03055"/>
<dbReference type="SUPFAM" id="SSF52954">
    <property type="entry name" value="Class II aaRS ABD-related"/>
    <property type="match status" value="1"/>
</dbReference>
<dbReference type="Gene3D" id="3.30.930.10">
    <property type="entry name" value="Bira Bifunctional Protein, Domain 2"/>
    <property type="match status" value="1"/>
</dbReference>
<dbReference type="PROSITE" id="PS50862">
    <property type="entry name" value="AA_TRNA_LIGASE_II"/>
    <property type="match status" value="1"/>
</dbReference>
<dbReference type="InterPro" id="IPR045864">
    <property type="entry name" value="aa-tRNA-synth_II/BPL/LPL"/>
</dbReference>
<evidence type="ECO:0000256" key="3">
    <source>
        <dbReference type="ARBA" id="ARBA00022598"/>
    </source>
</evidence>
<keyword evidence="3" id="KW-0436">Ligase</keyword>
<feature type="domain" description="Aminoacyl-transfer RNA synthetases class-II family profile" evidence="10">
    <location>
        <begin position="38"/>
        <end position="343"/>
    </location>
</feature>
<dbReference type="InterPro" id="IPR044140">
    <property type="entry name" value="ProRS_anticodon_short"/>
</dbReference>
<dbReference type="SUPFAM" id="SSF55681">
    <property type="entry name" value="Class II aaRS and biotin synthetases"/>
    <property type="match status" value="1"/>
</dbReference>
<sequence>MRYTQSFLKTSKQAPKDAETISHQFLTRGGFIHTLGAGFYSMLPMGFRVREKVMQIIKEELNAIGVEDMIMPVVHPAKLWKETGRFETIGPELWRIKNRSKEDFVLAMTHEEIVTDAAKPIINSYKDLPKLVGQIQIKVRDEARARGGLLRTREFTMQDAYSFDRDEAGLNKNYDKFIGAYKKIFKRVGVETVMIKSDTGAMGGLDADEFMMVADNGEDRIFTCPVCGYAANAEYLEAVSLHQEPDDIPLTKDEKSQAVSKSSDCPRCLLMDTKHTKMGITRGIEVGNTFKLGTKYSGPLKLNYKDEKNQEHSVVMGSYGIGVERLIASVVEASHDDSGIIWPVNIAPYRVYLISIGEDKAADKLYQRLIKAGVEVFYDDRDVSPGEKFADADLFGMPYRAVVGAKAKGKVELKKRDAKKVELLSVTEFLRKVK</sequence>
<evidence type="ECO:0000313" key="11">
    <source>
        <dbReference type="EMBL" id="OGB85707.1"/>
    </source>
</evidence>
<dbReference type="GO" id="GO:0004827">
    <property type="term" value="F:proline-tRNA ligase activity"/>
    <property type="evidence" value="ECO:0007669"/>
    <property type="project" value="UniProtKB-EC"/>
</dbReference>
<dbReference type="AlphaFoldDB" id="A0A1F4PPU8"/>
<dbReference type="InterPro" id="IPR004154">
    <property type="entry name" value="Anticodon-bd"/>
</dbReference>
<comment type="catalytic activity">
    <reaction evidence="9">
        <text>tRNA(Pro) + L-proline + ATP = L-prolyl-tRNA(Pro) + AMP + diphosphate</text>
        <dbReference type="Rhea" id="RHEA:14305"/>
        <dbReference type="Rhea" id="RHEA-COMP:9700"/>
        <dbReference type="Rhea" id="RHEA-COMP:9702"/>
        <dbReference type="ChEBI" id="CHEBI:30616"/>
        <dbReference type="ChEBI" id="CHEBI:33019"/>
        <dbReference type="ChEBI" id="CHEBI:60039"/>
        <dbReference type="ChEBI" id="CHEBI:78442"/>
        <dbReference type="ChEBI" id="CHEBI:78532"/>
        <dbReference type="ChEBI" id="CHEBI:456215"/>
        <dbReference type="EC" id="6.1.1.15"/>
    </reaction>
</comment>
<dbReference type="CDD" id="cd00861">
    <property type="entry name" value="ProRS_anticodon_short"/>
    <property type="match status" value="1"/>
</dbReference>
<dbReference type="GO" id="GO:0006433">
    <property type="term" value="P:prolyl-tRNA aminoacylation"/>
    <property type="evidence" value="ECO:0007669"/>
    <property type="project" value="InterPro"/>
</dbReference>
<dbReference type="Gene3D" id="3.40.50.800">
    <property type="entry name" value="Anticodon-binding domain"/>
    <property type="match status" value="1"/>
</dbReference>
<evidence type="ECO:0000256" key="5">
    <source>
        <dbReference type="ARBA" id="ARBA00022840"/>
    </source>
</evidence>
<keyword evidence="6" id="KW-0648">Protein biosynthesis</keyword>
<dbReference type="InterPro" id="IPR002314">
    <property type="entry name" value="aa-tRNA-synt_IIb"/>
</dbReference>
<evidence type="ECO:0000256" key="6">
    <source>
        <dbReference type="ARBA" id="ARBA00022917"/>
    </source>
</evidence>
<dbReference type="GO" id="GO:0005829">
    <property type="term" value="C:cytosol"/>
    <property type="evidence" value="ECO:0007669"/>
    <property type="project" value="TreeGrafter"/>
</dbReference>
<dbReference type="InterPro" id="IPR006195">
    <property type="entry name" value="aa-tRNA-synth_II"/>
</dbReference>
<evidence type="ECO:0000256" key="8">
    <source>
        <dbReference type="ARBA" id="ARBA00029731"/>
    </source>
</evidence>
<dbReference type="GO" id="GO:0005524">
    <property type="term" value="F:ATP binding"/>
    <property type="evidence" value="ECO:0007669"/>
    <property type="project" value="UniProtKB-KW"/>
</dbReference>
<evidence type="ECO:0000259" key="10">
    <source>
        <dbReference type="PROSITE" id="PS50862"/>
    </source>
</evidence>
<protein>
    <recommendedName>
        <fullName evidence="2">Proline--tRNA ligase</fullName>
        <ecNumber evidence="1">6.1.1.15</ecNumber>
    </recommendedName>
    <alternativeName>
        <fullName evidence="8">Prolyl-tRNA synthetase</fullName>
    </alternativeName>
</protein>
<dbReference type="InterPro" id="IPR002316">
    <property type="entry name" value="Pro-tRNA-ligase_IIa"/>
</dbReference>
<comment type="caution">
    <text evidence="11">The sequence shown here is derived from an EMBL/GenBank/DDBJ whole genome shotgun (WGS) entry which is preliminary data.</text>
</comment>
<dbReference type="EC" id="6.1.1.15" evidence="1"/>
<dbReference type="Proteomes" id="UP000179010">
    <property type="component" value="Unassembled WGS sequence"/>
</dbReference>
<organism evidence="11 12">
    <name type="scientific">candidate division Kazan bacterium RIFCSPLOWO2_01_FULL_48_13</name>
    <dbReference type="NCBI Taxonomy" id="1798539"/>
    <lineage>
        <taxon>Bacteria</taxon>
        <taxon>Bacteria division Kazan-3B-28</taxon>
    </lineage>
</organism>
<evidence type="ECO:0000256" key="9">
    <source>
        <dbReference type="ARBA" id="ARBA00047671"/>
    </source>
</evidence>
<evidence type="ECO:0000256" key="7">
    <source>
        <dbReference type="ARBA" id="ARBA00023146"/>
    </source>
</evidence>
<proteinExistence type="predicted"/>
<dbReference type="PANTHER" id="PTHR42753">
    <property type="entry name" value="MITOCHONDRIAL RIBOSOME PROTEIN L39/PROLYL-TRNA LIGASE FAMILY MEMBER"/>
    <property type="match status" value="1"/>
</dbReference>
<name>A0A1F4PPU8_UNCK3</name>
<keyword evidence="4" id="KW-0547">Nucleotide-binding</keyword>
<gene>
    <name evidence="11" type="ORF">A2994_03055</name>
</gene>
<keyword evidence="5" id="KW-0067">ATP-binding</keyword>
<dbReference type="EMBL" id="METE01000001">
    <property type="protein sequence ID" value="OGB85707.1"/>
    <property type="molecule type" value="Genomic_DNA"/>
</dbReference>
<evidence type="ECO:0000256" key="2">
    <source>
        <dbReference type="ARBA" id="ARBA00019110"/>
    </source>
</evidence>
<dbReference type="InterPro" id="IPR050062">
    <property type="entry name" value="Pro-tRNA_synthetase"/>
</dbReference>
<keyword evidence="7" id="KW-0030">Aminoacyl-tRNA synthetase</keyword>
<dbReference type="PANTHER" id="PTHR42753:SF2">
    <property type="entry name" value="PROLINE--TRNA LIGASE"/>
    <property type="match status" value="1"/>
</dbReference>